<dbReference type="EMBL" id="BKCJ010001311">
    <property type="protein sequence ID" value="GEU40515.1"/>
    <property type="molecule type" value="Genomic_DNA"/>
</dbReference>
<gene>
    <name evidence="1" type="ORF">Tci_012493</name>
</gene>
<dbReference type="AlphaFoldDB" id="A0A6L2JXD6"/>
<proteinExistence type="predicted"/>
<sequence length="80" mass="9351">MIWRRHGRCLVECLKIKGKGRASEERDVNRNQTTRSLVVKKGLTFTYVATPTCIDTSKGRYYAACGEYHEKKWRVQIMNL</sequence>
<protein>
    <submittedName>
        <fullName evidence="1">Uncharacterized protein</fullName>
    </submittedName>
</protein>
<accession>A0A6L2JXD6</accession>
<comment type="caution">
    <text evidence="1">The sequence shown here is derived from an EMBL/GenBank/DDBJ whole genome shotgun (WGS) entry which is preliminary data.</text>
</comment>
<reference evidence="1" key="1">
    <citation type="journal article" date="2019" name="Sci. Rep.">
        <title>Draft genome of Tanacetum cinerariifolium, the natural source of mosquito coil.</title>
        <authorList>
            <person name="Yamashiro T."/>
            <person name="Shiraishi A."/>
            <person name="Satake H."/>
            <person name="Nakayama K."/>
        </authorList>
    </citation>
    <scope>NUCLEOTIDE SEQUENCE</scope>
</reference>
<organism evidence="1">
    <name type="scientific">Tanacetum cinerariifolium</name>
    <name type="common">Dalmatian daisy</name>
    <name type="synonym">Chrysanthemum cinerariifolium</name>
    <dbReference type="NCBI Taxonomy" id="118510"/>
    <lineage>
        <taxon>Eukaryota</taxon>
        <taxon>Viridiplantae</taxon>
        <taxon>Streptophyta</taxon>
        <taxon>Embryophyta</taxon>
        <taxon>Tracheophyta</taxon>
        <taxon>Spermatophyta</taxon>
        <taxon>Magnoliopsida</taxon>
        <taxon>eudicotyledons</taxon>
        <taxon>Gunneridae</taxon>
        <taxon>Pentapetalae</taxon>
        <taxon>asterids</taxon>
        <taxon>campanulids</taxon>
        <taxon>Asterales</taxon>
        <taxon>Asteraceae</taxon>
        <taxon>Asteroideae</taxon>
        <taxon>Anthemideae</taxon>
        <taxon>Anthemidinae</taxon>
        <taxon>Tanacetum</taxon>
    </lineage>
</organism>
<evidence type="ECO:0000313" key="1">
    <source>
        <dbReference type="EMBL" id="GEU40515.1"/>
    </source>
</evidence>
<name>A0A6L2JXD6_TANCI</name>